<feature type="domain" description="DUF4246" evidence="2">
    <location>
        <begin position="69"/>
        <end position="523"/>
    </location>
</feature>
<name>A0AAD6IYE7_DREDA</name>
<dbReference type="Proteomes" id="UP001221413">
    <property type="component" value="Unassembled WGS sequence"/>
</dbReference>
<comment type="caution">
    <text evidence="4">The sequence shown here is derived from an EMBL/GenBank/DDBJ whole genome shotgun (WGS) entry which is preliminary data.</text>
</comment>
<gene>
    <name evidence="4" type="ORF">Dda_4823</name>
</gene>
<evidence type="ECO:0000256" key="1">
    <source>
        <dbReference type="SAM" id="MobiDB-lite"/>
    </source>
</evidence>
<feature type="domain" description="DUF4246" evidence="3">
    <location>
        <begin position="1"/>
        <end position="51"/>
    </location>
</feature>
<dbReference type="Pfam" id="PF14033">
    <property type="entry name" value="DUF4246"/>
    <property type="match status" value="1"/>
</dbReference>
<proteinExistence type="predicted"/>
<dbReference type="Pfam" id="PF21666">
    <property type="entry name" value="DUF4246_N"/>
    <property type="match status" value="1"/>
</dbReference>
<feature type="region of interest" description="Disordered" evidence="1">
    <location>
        <begin position="164"/>
        <end position="208"/>
    </location>
</feature>
<evidence type="ECO:0000313" key="4">
    <source>
        <dbReference type="EMBL" id="KAJ6260597.1"/>
    </source>
</evidence>
<sequence length="590" mass="67932">MYPHPLDPKPHGSVMTIREQYLRSFSSEIRNKPNWTEKIEDRELFTKWLREAHQQQDRMGEVVTWNAEDINFVYEELTERYKAYVEKLRAEGCPIEPDIDSVWRADGLIDEDLRKKLIDAVATLENVPEDEKDWHPGSNYQVLDLVHPSLWPVVYNRSVDLTYGGPIAPPQESEEGADEYEDDQSDDGGYGNYDDSDSEDSDKDAPRKVDVNGYSSKFCWLPSEFEVDTDGKTVIKSYINNLSAPGQKRRFYPIIEQIFSKFVPLFNHVLADMDTRRHHKHRCGDPWIWDGDYGSEEILYLDDQKYQEQWNELAEQFRTGKELTVDFKAHAKGGKEAHYEGINIRDIGDIGSMWSPPVIEDKSRLEGKTVKVIVKMANIELTPEKPTYKGGSWHVEAMKNERIIATGIYYYAQENITDSSLSFRRNVHLSGMDTQLHNSNWTFVYGMSSGWGESIQDLGAIQTKDNRAIAFPNIYQHCVSGFRLADPTKPGYRKILVFFLCDTDESFDIPTTRTVAPQQDAATAEYQQVLREGPMGQLPEEVFGLVLKNLPPPISLEEAKKYRQELMKERSVFTRSSKKVQGRSYSLCEH</sequence>
<protein>
    <submittedName>
        <fullName evidence="4">Uncharacterized protein</fullName>
    </submittedName>
</protein>
<keyword evidence="5" id="KW-1185">Reference proteome</keyword>
<feature type="compositionally biased region" description="Acidic residues" evidence="1">
    <location>
        <begin position="172"/>
        <end position="186"/>
    </location>
</feature>
<organism evidence="4 5">
    <name type="scientific">Drechslerella dactyloides</name>
    <name type="common">Nematode-trapping fungus</name>
    <name type="synonym">Arthrobotrys dactyloides</name>
    <dbReference type="NCBI Taxonomy" id="74499"/>
    <lineage>
        <taxon>Eukaryota</taxon>
        <taxon>Fungi</taxon>
        <taxon>Dikarya</taxon>
        <taxon>Ascomycota</taxon>
        <taxon>Pezizomycotina</taxon>
        <taxon>Orbiliomycetes</taxon>
        <taxon>Orbiliales</taxon>
        <taxon>Orbiliaceae</taxon>
        <taxon>Drechslerella</taxon>
    </lineage>
</organism>
<dbReference type="InterPro" id="IPR049207">
    <property type="entry name" value="DUF4246_N"/>
</dbReference>
<dbReference type="PANTHER" id="PTHR33119">
    <property type="entry name" value="IFI3P"/>
    <property type="match status" value="1"/>
</dbReference>
<dbReference type="PANTHER" id="PTHR33119:SF1">
    <property type="entry name" value="FE2OG DIOXYGENASE DOMAIN-CONTAINING PROTEIN"/>
    <property type="match status" value="1"/>
</dbReference>
<dbReference type="InterPro" id="IPR025340">
    <property type="entry name" value="DUF4246"/>
</dbReference>
<evidence type="ECO:0000259" key="3">
    <source>
        <dbReference type="Pfam" id="PF21666"/>
    </source>
</evidence>
<dbReference type="EMBL" id="JAQGDS010000005">
    <property type="protein sequence ID" value="KAJ6260597.1"/>
    <property type="molecule type" value="Genomic_DNA"/>
</dbReference>
<reference evidence="4" key="1">
    <citation type="submission" date="2023-01" db="EMBL/GenBank/DDBJ databases">
        <title>The chitinases involved in constricting ring structure development in the nematode-trapping fungus Drechslerella dactyloides.</title>
        <authorList>
            <person name="Wang R."/>
            <person name="Zhang L."/>
            <person name="Tang P."/>
            <person name="Li S."/>
            <person name="Liang L."/>
        </authorList>
    </citation>
    <scope>NUCLEOTIDE SEQUENCE</scope>
    <source>
        <strain evidence="4">YMF1.00031</strain>
    </source>
</reference>
<dbReference type="AlphaFoldDB" id="A0AAD6IYE7"/>
<evidence type="ECO:0000259" key="2">
    <source>
        <dbReference type="Pfam" id="PF14033"/>
    </source>
</evidence>
<accession>A0AAD6IYE7</accession>
<evidence type="ECO:0000313" key="5">
    <source>
        <dbReference type="Proteomes" id="UP001221413"/>
    </source>
</evidence>
<dbReference type="InterPro" id="IPR049192">
    <property type="entry name" value="DUF4246_C"/>
</dbReference>